<feature type="coiled-coil region" evidence="5">
    <location>
        <begin position="91"/>
        <end position="125"/>
    </location>
</feature>
<keyword evidence="3" id="KW-0862">Zinc</keyword>
<keyword evidence="6" id="KW-1133">Transmembrane helix</keyword>
<feature type="transmembrane region" description="Helical" evidence="6">
    <location>
        <begin position="142"/>
        <end position="159"/>
    </location>
</feature>
<reference evidence="8" key="1">
    <citation type="journal article" date="2017" name="Nature">
        <title>The genome of Chenopodium quinoa.</title>
        <authorList>
            <person name="Jarvis D.E."/>
            <person name="Ho Y.S."/>
            <person name="Lightfoot D.J."/>
            <person name="Schmoeckel S.M."/>
            <person name="Li B."/>
            <person name="Borm T.J.A."/>
            <person name="Ohyanagi H."/>
            <person name="Mineta K."/>
            <person name="Michell C.T."/>
            <person name="Saber N."/>
            <person name="Kharbatia N.M."/>
            <person name="Rupper R.R."/>
            <person name="Sharp A.R."/>
            <person name="Dally N."/>
            <person name="Boughton B.A."/>
            <person name="Woo Y.H."/>
            <person name="Gao G."/>
            <person name="Schijlen E.G.W.M."/>
            <person name="Guo X."/>
            <person name="Momin A.A."/>
            <person name="Negrao S."/>
            <person name="Al-Babili S."/>
            <person name="Gehring C."/>
            <person name="Roessner U."/>
            <person name="Jung C."/>
            <person name="Murphy K."/>
            <person name="Arold S.T."/>
            <person name="Gojobori T."/>
            <person name="van der Linden C.G."/>
            <person name="van Loo E.N."/>
            <person name="Jellen E.N."/>
            <person name="Maughan P.J."/>
            <person name="Tester M."/>
        </authorList>
    </citation>
    <scope>NUCLEOTIDE SEQUENCE [LARGE SCALE GENOMIC DNA]</scope>
    <source>
        <strain evidence="8">cv. PI 614886</strain>
    </source>
</reference>
<dbReference type="GO" id="GO:0008270">
    <property type="term" value="F:zinc ion binding"/>
    <property type="evidence" value="ECO:0007669"/>
    <property type="project" value="UniProtKB-KW"/>
</dbReference>
<dbReference type="EnsemblPlants" id="AUR62038772-RA">
    <property type="protein sequence ID" value="AUR62038772-RA:cds"/>
    <property type="gene ID" value="AUR62038772"/>
</dbReference>
<accession>A0A803N1D8</accession>
<dbReference type="PANTHER" id="PTHR33248">
    <property type="entry name" value="ZINC ION-BINDING PROTEIN"/>
    <property type="match status" value="1"/>
</dbReference>
<organism evidence="8 9">
    <name type="scientific">Chenopodium quinoa</name>
    <name type="common">Quinoa</name>
    <dbReference type="NCBI Taxonomy" id="63459"/>
    <lineage>
        <taxon>Eukaryota</taxon>
        <taxon>Viridiplantae</taxon>
        <taxon>Streptophyta</taxon>
        <taxon>Embryophyta</taxon>
        <taxon>Tracheophyta</taxon>
        <taxon>Spermatophyta</taxon>
        <taxon>Magnoliopsida</taxon>
        <taxon>eudicotyledons</taxon>
        <taxon>Gunneridae</taxon>
        <taxon>Pentapetalae</taxon>
        <taxon>Caryophyllales</taxon>
        <taxon>Chenopodiaceae</taxon>
        <taxon>Chenopodioideae</taxon>
        <taxon>Atripliceae</taxon>
        <taxon>Chenopodium</taxon>
    </lineage>
</organism>
<dbReference type="InterPro" id="IPR010666">
    <property type="entry name" value="Znf_GRF"/>
</dbReference>
<dbReference type="Pfam" id="PF06839">
    <property type="entry name" value="Zn_ribbon_GRF"/>
    <property type="match status" value="1"/>
</dbReference>
<evidence type="ECO:0000256" key="2">
    <source>
        <dbReference type="ARBA" id="ARBA00022771"/>
    </source>
</evidence>
<sequence length="160" mass="18405">MASHVSIGSASKSKSRGRANSAQSQLGQVYCYHDEVAPLRAVRHDGPTKGKRFYGCSYWPEQRTCGYFKWHDEVDDVRVVQQAIADKGSTIMELKDENMCLRDRVKKLKSKKEVLEDEVAEMGIATTKTMYELKEHNTDRKLMLTLVFSWCFFTLVLLFK</sequence>
<dbReference type="Proteomes" id="UP000596660">
    <property type="component" value="Unplaced"/>
</dbReference>
<evidence type="ECO:0000256" key="5">
    <source>
        <dbReference type="SAM" id="Coils"/>
    </source>
</evidence>
<keyword evidence="9" id="KW-1185">Reference proteome</keyword>
<dbReference type="PROSITE" id="PS51999">
    <property type="entry name" value="ZF_GRF"/>
    <property type="match status" value="1"/>
</dbReference>
<evidence type="ECO:0000313" key="8">
    <source>
        <dbReference type="EnsemblPlants" id="AUR62038772-RA:cds"/>
    </source>
</evidence>
<proteinExistence type="predicted"/>
<keyword evidence="1" id="KW-0479">Metal-binding</keyword>
<evidence type="ECO:0000313" key="9">
    <source>
        <dbReference type="Proteomes" id="UP000596660"/>
    </source>
</evidence>
<evidence type="ECO:0000256" key="6">
    <source>
        <dbReference type="SAM" id="Phobius"/>
    </source>
</evidence>
<keyword evidence="5" id="KW-0175">Coiled coil</keyword>
<evidence type="ECO:0000256" key="1">
    <source>
        <dbReference type="ARBA" id="ARBA00022723"/>
    </source>
</evidence>
<reference evidence="8" key="2">
    <citation type="submission" date="2021-03" db="UniProtKB">
        <authorList>
            <consortium name="EnsemblPlants"/>
        </authorList>
    </citation>
    <scope>IDENTIFICATION</scope>
</reference>
<keyword evidence="6" id="KW-0812">Transmembrane</keyword>
<keyword evidence="6" id="KW-0472">Membrane</keyword>
<dbReference type="Gramene" id="AUR62038772-RA">
    <property type="protein sequence ID" value="AUR62038772-RA:cds"/>
    <property type="gene ID" value="AUR62038772"/>
</dbReference>
<name>A0A803N1D8_CHEQI</name>
<feature type="domain" description="GRF-type" evidence="7">
    <location>
        <begin position="31"/>
        <end position="74"/>
    </location>
</feature>
<evidence type="ECO:0000256" key="3">
    <source>
        <dbReference type="ARBA" id="ARBA00022833"/>
    </source>
</evidence>
<evidence type="ECO:0000256" key="4">
    <source>
        <dbReference type="PROSITE-ProRule" id="PRU01343"/>
    </source>
</evidence>
<dbReference type="SMR" id="A0A803N1D8"/>
<protein>
    <recommendedName>
        <fullName evidence="7">GRF-type domain-containing protein</fullName>
    </recommendedName>
</protein>
<keyword evidence="2 4" id="KW-0863">Zinc-finger</keyword>
<evidence type="ECO:0000259" key="7">
    <source>
        <dbReference type="PROSITE" id="PS51999"/>
    </source>
</evidence>
<dbReference type="AlphaFoldDB" id="A0A803N1D8"/>